<protein>
    <submittedName>
        <fullName evidence="1">Uncharacterized protein</fullName>
    </submittedName>
</protein>
<dbReference type="Proteomes" id="UP000239406">
    <property type="component" value="Unassembled WGS sequence"/>
</dbReference>
<reference evidence="1 2" key="1">
    <citation type="submission" date="2018-02" db="EMBL/GenBank/DDBJ databases">
        <title>Reclassifiation of [Polyangium] brachysporum DSM 7029 as Guopingzhaonella breviflexa gen. nov., sp. nov., a member of the family Comamonadaceae.</title>
        <authorList>
            <person name="Tang B."/>
        </authorList>
    </citation>
    <scope>NUCLEOTIDE SEQUENCE [LARGE SCALE GENOMIC DNA]</scope>
    <source>
        <strain evidence="1 2">DSM 15344</strain>
    </source>
</reference>
<dbReference type="AlphaFoldDB" id="A0A2S5T9Z5"/>
<proteinExistence type="predicted"/>
<gene>
    <name evidence="1" type="ORF">C1702_01415</name>
</gene>
<sequence>MSRISAGVTGRPWRSMPSSVAGIVLPCWCASSDHAFSAMAAAGMLHLRVQHVAPRLGERATQRLGVLNDLRREIDEE</sequence>
<accession>A0A2S5T9Z5</accession>
<evidence type="ECO:0000313" key="1">
    <source>
        <dbReference type="EMBL" id="PPE71678.1"/>
    </source>
</evidence>
<dbReference type="EMBL" id="PSNY01000001">
    <property type="protein sequence ID" value="PPE71678.1"/>
    <property type="molecule type" value="Genomic_DNA"/>
</dbReference>
<comment type="caution">
    <text evidence="1">The sequence shown here is derived from an EMBL/GenBank/DDBJ whole genome shotgun (WGS) entry which is preliminary data.</text>
</comment>
<organism evidence="1 2">
    <name type="scientific">Caldimonas thermodepolymerans</name>
    <dbReference type="NCBI Taxonomy" id="215580"/>
    <lineage>
        <taxon>Bacteria</taxon>
        <taxon>Pseudomonadati</taxon>
        <taxon>Pseudomonadota</taxon>
        <taxon>Betaproteobacteria</taxon>
        <taxon>Burkholderiales</taxon>
        <taxon>Sphaerotilaceae</taxon>
        <taxon>Caldimonas</taxon>
    </lineage>
</organism>
<evidence type="ECO:0000313" key="2">
    <source>
        <dbReference type="Proteomes" id="UP000239406"/>
    </source>
</evidence>
<keyword evidence="2" id="KW-1185">Reference proteome</keyword>
<name>A0A2S5T9Z5_9BURK</name>
<dbReference type="RefSeq" id="WP_104355869.1">
    <property type="nucleotide sequence ID" value="NZ_CALFFA010000024.1"/>
</dbReference>